<gene>
    <name evidence="2" type="ORF">U0070_009289</name>
</gene>
<evidence type="ECO:0000313" key="2">
    <source>
        <dbReference type="EMBL" id="KAK7816764.1"/>
    </source>
</evidence>
<accession>A0AAW0IR33</accession>
<organism evidence="2 3">
    <name type="scientific">Myodes glareolus</name>
    <name type="common">Bank vole</name>
    <name type="synonym">Clethrionomys glareolus</name>
    <dbReference type="NCBI Taxonomy" id="447135"/>
    <lineage>
        <taxon>Eukaryota</taxon>
        <taxon>Metazoa</taxon>
        <taxon>Chordata</taxon>
        <taxon>Craniata</taxon>
        <taxon>Vertebrata</taxon>
        <taxon>Euteleostomi</taxon>
        <taxon>Mammalia</taxon>
        <taxon>Eutheria</taxon>
        <taxon>Euarchontoglires</taxon>
        <taxon>Glires</taxon>
        <taxon>Rodentia</taxon>
        <taxon>Myomorpha</taxon>
        <taxon>Muroidea</taxon>
        <taxon>Cricetidae</taxon>
        <taxon>Arvicolinae</taxon>
        <taxon>Myodes</taxon>
    </lineage>
</organism>
<evidence type="ECO:0000313" key="3">
    <source>
        <dbReference type="Proteomes" id="UP001488838"/>
    </source>
</evidence>
<evidence type="ECO:0000256" key="1">
    <source>
        <dbReference type="SAM" id="MobiDB-lite"/>
    </source>
</evidence>
<dbReference type="EMBL" id="JBBHLL010000100">
    <property type="protein sequence ID" value="KAK7816764.1"/>
    <property type="molecule type" value="Genomic_DNA"/>
</dbReference>
<dbReference type="AlphaFoldDB" id="A0AAW0IR33"/>
<dbReference type="Proteomes" id="UP001488838">
    <property type="component" value="Unassembled WGS sequence"/>
</dbReference>
<protein>
    <submittedName>
        <fullName evidence="2">Uncharacterized protein</fullName>
    </submittedName>
</protein>
<sequence>MLQQVQEPTARADEPGQEQLSRCHLEAPTDSPFQSHQEEDCMVTDGTGIKAGECTENITNNFKKIDALISEF</sequence>
<feature type="region of interest" description="Disordered" evidence="1">
    <location>
        <begin position="1"/>
        <end position="37"/>
    </location>
</feature>
<comment type="caution">
    <text evidence="2">The sequence shown here is derived from an EMBL/GenBank/DDBJ whole genome shotgun (WGS) entry which is preliminary data.</text>
</comment>
<reference evidence="2 3" key="1">
    <citation type="journal article" date="2023" name="bioRxiv">
        <title>Conserved and derived expression patterns and positive selection on dental genes reveal complex evolutionary context of ever-growing rodent molars.</title>
        <authorList>
            <person name="Calamari Z.T."/>
            <person name="Song A."/>
            <person name="Cohen E."/>
            <person name="Akter M."/>
            <person name="Roy R.D."/>
            <person name="Hallikas O."/>
            <person name="Christensen M.M."/>
            <person name="Li P."/>
            <person name="Marangoni P."/>
            <person name="Jernvall J."/>
            <person name="Klein O.D."/>
        </authorList>
    </citation>
    <scope>NUCLEOTIDE SEQUENCE [LARGE SCALE GENOMIC DNA]</scope>
    <source>
        <strain evidence="2">V071</strain>
    </source>
</reference>
<name>A0AAW0IR33_MYOGA</name>
<keyword evidence="3" id="KW-1185">Reference proteome</keyword>
<proteinExistence type="predicted"/>